<accession>A0A7W9ELA0</accession>
<keyword evidence="4" id="KW-1185">Reference proteome</keyword>
<evidence type="ECO:0000256" key="1">
    <source>
        <dbReference type="SAM" id="MobiDB-lite"/>
    </source>
</evidence>
<dbReference type="InterPro" id="IPR003615">
    <property type="entry name" value="HNH_nuc"/>
</dbReference>
<dbReference type="RefSeq" id="WP_210306058.1">
    <property type="nucleotide sequence ID" value="NZ_JACIJG010000006.1"/>
</dbReference>
<protein>
    <recommendedName>
        <fullName evidence="2">HNH nuclease domain-containing protein</fullName>
    </recommendedName>
</protein>
<feature type="region of interest" description="Disordered" evidence="1">
    <location>
        <begin position="118"/>
        <end position="146"/>
    </location>
</feature>
<dbReference type="SMART" id="SM00507">
    <property type="entry name" value="HNHc"/>
    <property type="match status" value="1"/>
</dbReference>
<organism evidence="3 4">
    <name type="scientific">Brucella daejeonensis</name>
    <dbReference type="NCBI Taxonomy" id="659015"/>
    <lineage>
        <taxon>Bacteria</taxon>
        <taxon>Pseudomonadati</taxon>
        <taxon>Pseudomonadota</taxon>
        <taxon>Alphaproteobacteria</taxon>
        <taxon>Hyphomicrobiales</taxon>
        <taxon>Brucellaceae</taxon>
        <taxon>Brucella/Ochrobactrum group</taxon>
        <taxon>Brucella</taxon>
    </lineage>
</organism>
<feature type="domain" description="HNH nuclease" evidence="2">
    <location>
        <begin position="51"/>
        <end position="111"/>
    </location>
</feature>
<comment type="caution">
    <text evidence="3">The sequence shown here is derived from an EMBL/GenBank/DDBJ whole genome shotgun (WGS) entry which is preliminary data.</text>
</comment>
<dbReference type="CDD" id="cd00085">
    <property type="entry name" value="HNHc"/>
    <property type="match status" value="1"/>
</dbReference>
<evidence type="ECO:0000313" key="3">
    <source>
        <dbReference type="EMBL" id="MBB5702134.1"/>
    </source>
</evidence>
<gene>
    <name evidence="3" type="ORF">FHS76_002009</name>
</gene>
<proteinExistence type="predicted"/>
<evidence type="ECO:0000313" key="4">
    <source>
        <dbReference type="Proteomes" id="UP000555546"/>
    </source>
</evidence>
<evidence type="ECO:0000259" key="2">
    <source>
        <dbReference type="SMART" id="SM00507"/>
    </source>
</evidence>
<reference evidence="3 4" key="1">
    <citation type="submission" date="2020-08" db="EMBL/GenBank/DDBJ databases">
        <title>Genomic Encyclopedia of Type Strains, Phase IV (KMG-IV): sequencing the most valuable type-strain genomes for metagenomic binning, comparative biology and taxonomic classification.</title>
        <authorList>
            <person name="Goeker M."/>
        </authorList>
    </citation>
    <scope>NUCLEOTIDE SEQUENCE [LARGE SCALE GENOMIC DNA]</scope>
    <source>
        <strain evidence="3 4">DSM 26944</strain>
    </source>
</reference>
<dbReference type="EMBL" id="JACIJG010000006">
    <property type="protein sequence ID" value="MBB5702134.1"/>
    <property type="molecule type" value="Genomic_DNA"/>
</dbReference>
<name>A0A7W9ELA0_9HYPH</name>
<sequence length="146" mass="17108">MSPSDADDVLRISGQNKIVFAMLKKSERDRFRERDQSQPWRQWYKTAEWRKLRAKVLKRDLYTCQQTGILLIGKYPAANSPVVDHIKPHRGDPTLFWDENNLQAMSKGYHDRLKQSQERIGYEKGSTLDGRPTDRSHPWNQQLASP</sequence>
<dbReference type="Proteomes" id="UP000555546">
    <property type="component" value="Unassembled WGS sequence"/>
</dbReference>
<dbReference type="AlphaFoldDB" id="A0A7W9ELA0"/>